<reference evidence="1" key="2">
    <citation type="submission" date="2017-11" db="EMBL/GenBank/DDBJ databases">
        <title>Coralsnake Venomics: Analyses of Venom Gland Transcriptomes and Proteomes of Six Brazilian Taxa.</title>
        <authorList>
            <person name="Aird S.D."/>
            <person name="Jorge da Silva N."/>
            <person name="Qiu L."/>
            <person name="Villar-Briones A."/>
            <person name="Aparecida-Saddi V."/>
            <person name="Campos-Telles M.P."/>
            <person name="Grau M."/>
            <person name="Mikheyev A.S."/>
        </authorList>
    </citation>
    <scope>NUCLEOTIDE SEQUENCE</scope>
    <source>
        <tissue evidence="1">Venom_gland</tissue>
    </source>
</reference>
<dbReference type="EMBL" id="IACM01051167">
    <property type="protein sequence ID" value="LAB24407.1"/>
    <property type="molecule type" value="Transcribed_RNA"/>
</dbReference>
<sequence length="156" mass="16606">MWMLPPKDCLDRPSLTLGGDLLPSERARNLCVLLDSQLKLDHHLAAVTRGTFAQVRLVHQGDICPGLPGAPVATLFGSGGSSDGRSCPCRLWAGLLRCALHGATLEKYSETTAGPECSRASDIGGSSILSRYTYPSRAALAAYWSLDPILGVGYHL</sequence>
<evidence type="ECO:0000313" key="1">
    <source>
        <dbReference type="EMBL" id="LAB24407.1"/>
    </source>
</evidence>
<accession>A0A2D4LTH9</accession>
<protein>
    <submittedName>
        <fullName evidence="1">Uncharacterized protein</fullName>
    </submittedName>
</protein>
<proteinExistence type="predicted"/>
<name>A0A2D4LTH9_9SAUR</name>
<reference evidence="1" key="1">
    <citation type="submission" date="2017-07" db="EMBL/GenBank/DDBJ databases">
        <authorList>
            <person name="Mikheyev A."/>
            <person name="Grau M."/>
        </authorList>
    </citation>
    <scope>NUCLEOTIDE SEQUENCE</scope>
    <source>
        <tissue evidence="1">Venom_gland</tissue>
    </source>
</reference>
<organism evidence="1">
    <name type="scientific">Micrurus spixii</name>
    <name type="common">Amazon coral snake</name>
    <dbReference type="NCBI Taxonomy" id="129469"/>
    <lineage>
        <taxon>Eukaryota</taxon>
        <taxon>Metazoa</taxon>
        <taxon>Chordata</taxon>
        <taxon>Craniata</taxon>
        <taxon>Vertebrata</taxon>
        <taxon>Euteleostomi</taxon>
        <taxon>Lepidosauria</taxon>
        <taxon>Squamata</taxon>
        <taxon>Bifurcata</taxon>
        <taxon>Unidentata</taxon>
        <taxon>Episquamata</taxon>
        <taxon>Toxicofera</taxon>
        <taxon>Serpentes</taxon>
        <taxon>Colubroidea</taxon>
        <taxon>Elapidae</taxon>
        <taxon>Elapinae</taxon>
        <taxon>Micrurus</taxon>
    </lineage>
</organism>
<dbReference type="AlphaFoldDB" id="A0A2D4LTH9"/>